<accession>A0A3L8PXD8</accession>
<sequence length="45" mass="5252">MPERWMSFGILYPKSVQLSHAAKSFIELLKSDLAHLENEHILIEE</sequence>
<keyword evidence="2" id="KW-1185">Reference proteome</keyword>
<evidence type="ECO:0000313" key="1">
    <source>
        <dbReference type="EMBL" id="RLV59118.1"/>
    </source>
</evidence>
<protein>
    <submittedName>
        <fullName evidence="1">Uncharacterized protein</fullName>
    </submittedName>
</protein>
<name>A0A3L8PXD8_9GAMM</name>
<comment type="caution">
    <text evidence="1">The sequence shown here is derived from an EMBL/GenBank/DDBJ whole genome shotgun (WGS) entry which is preliminary data.</text>
</comment>
<dbReference type="EMBL" id="QZEI01000043">
    <property type="protein sequence ID" value="RLV59118.1"/>
    <property type="molecule type" value="Genomic_DNA"/>
</dbReference>
<evidence type="ECO:0000313" key="2">
    <source>
        <dbReference type="Proteomes" id="UP000281474"/>
    </source>
</evidence>
<gene>
    <name evidence="1" type="ORF">D5018_13675</name>
</gene>
<organism evidence="1 2">
    <name type="scientific">Parashewanella curva</name>
    <dbReference type="NCBI Taxonomy" id="2338552"/>
    <lineage>
        <taxon>Bacteria</taxon>
        <taxon>Pseudomonadati</taxon>
        <taxon>Pseudomonadota</taxon>
        <taxon>Gammaproteobacteria</taxon>
        <taxon>Alteromonadales</taxon>
        <taxon>Shewanellaceae</taxon>
        <taxon>Parashewanella</taxon>
    </lineage>
</organism>
<reference evidence="1 2" key="1">
    <citation type="submission" date="2018-09" db="EMBL/GenBank/DDBJ databases">
        <title>Phylogeny of the Shewanellaceae, and recommendation for two new genera, Pseudoshewanella and Parashewanella.</title>
        <authorList>
            <person name="Wang G."/>
        </authorList>
    </citation>
    <scope>NUCLEOTIDE SEQUENCE [LARGE SCALE GENOMIC DNA]</scope>
    <source>
        <strain evidence="1 2">C51</strain>
    </source>
</reference>
<dbReference type="AlphaFoldDB" id="A0A3L8PXD8"/>
<proteinExistence type="predicted"/>
<dbReference type="Proteomes" id="UP000281474">
    <property type="component" value="Unassembled WGS sequence"/>
</dbReference>